<dbReference type="EMBL" id="MU854936">
    <property type="protein sequence ID" value="KAK4031246.1"/>
    <property type="molecule type" value="Genomic_DNA"/>
</dbReference>
<dbReference type="PANTHER" id="PTHR39596:SF2">
    <property type="entry name" value="HET DOMAIN PROTEIN (AFU_ORTHOLOGUE AFUA_1G17550)-RELATED"/>
    <property type="match status" value="1"/>
</dbReference>
<proteinExistence type="predicted"/>
<dbReference type="PANTHER" id="PTHR39596">
    <property type="match status" value="1"/>
</dbReference>
<organism evidence="2 3">
    <name type="scientific">Parachaetomium inaequale</name>
    <dbReference type="NCBI Taxonomy" id="2588326"/>
    <lineage>
        <taxon>Eukaryota</taxon>
        <taxon>Fungi</taxon>
        <taxon>Dikarya</taxon>
        <taxon>Ascomycota</taxon>
        <taxon>Pezizomycotina</taxon>
        <taxon>Sordariomycetes</taxon>
        <taxon>Sordariomycetidae</taxon>
        <taxon>Sordariales</taxon>
        <taxon>Chaetomiaceae</taxon>
        <taxon>Parachaetomium</taxon>
    </lineage>
</organism>
<accession>A0AAN6P3U6</accession>
<evidence type="ECO:0000313" key="2">
    <source>
        <dbReference type="EMBL" id="KAK4031246.1"/>
    </source>
</evidence>
<evidence type="ECO:0008006" key="4">
    <source>
        <dbReference type="Google" id="ProtNLM"/>
    </source>
</evidence>
<reference evidence="3" key="1">
    <citation type="journal article" date="2023" name="Mol. Phylogenet. Evol.">
        <title>Genome-scale phylogeny and comparative genomics of the fungal order Sordariales.</title>
        <authorList>
            <person name="Hensen N."/>
            <person name="Bonometti L."/>
            <person name="Westerberg I."/>
            <person name="Brannstrom I.O."/>
            <person name="Guillou S."/>
            <person name="Cros-Aarteil S."/>
            <person name="Calhoun S."/>
            <person name="Haridas S."/>
            <person name="Kuo A."/>
            <person name="Mondo S."/>
            <person name="Pangilinan J."/>
            <person name="Riley R."/>
            <person name="LaButti K."/>
            <person name="Andreopoulos B."/>
            <person name="Lipzen A."/>
            <person name="Chen C."/>
            <person name="Yan M."/>
            <person name="Daum C."/>
            <person name="Ng V."/>
            <person name="Clum A."/>
            <person name="Steindorff A."/>
            <person name="Ohm R.A."/>
            <person name="Martin F."/>
            <person name="Silar P."/>
            <person name="Natvig D.O."/>
            <person name="Lalanne C."/>
            <person name="Gautier V."/>
            <person name="Ament-Velasquez S.L."/>
            <person name="Kruys A."/>
            <person name="Hutchinson M.I."/>
            <person name="Powell A.J."/>
            <person name="Barry K."/>
            <person name="Miller A.N."/>
            <person name="Grigoriev I.V."/>
            <person name="Debuchy R."/>
            <person name="Gladieux P."/>
            <person name="Hiltunen Thoren M."/>
            <person name="Johannesson H."/>
        </authorList>
    </citation>
    <scope>NUCLEOTIDE SEQUENCE [LARGE SCALE GENOMIC DNA]</scope>
    <source>
        <strain evidence="3">CBS 284.82</strain>
    </source>
</reference>
<feature type="transmembrane region" description="Helical" evidence="1">
    <location>
        <begin position="808"/>
        <end position="829"/>
    </location>
</feature>
<keyword evidence="1" id="KW-0812">Transmembrane</keyword>
<keyword evidence="3" id="KW-1185">Reference proteome</keyword>
<name>A0AAN6P3U6_9PEZI</name>
<evidence type="ECO:0000256" key="1">
    <source>
        <dbReference type="SAM" id="Phobius"/>
    </source>
</evidence>
<dbReference type="Proteomes" id="UP001303115">
    <property type="component" value="Unassembled WGS sequence"/>
</dbReference>
<sequence length="964" mass="107237">MDHIQLPLGGLDPIEVPYVSTLAFDNEDFETFPTRAGFPRVDDHDGWLDTGSDQIASLLQTWLYFGLIAARLADTAPGSSLALIPLLDDWSASTARAGNELPQEERASRLLEAGAAALSHFQLLPQATVSPLPEILLSISLLITTLAKAAFRYTDGPVGAVTQGPRTATSVPDPIAELLARKLLSAGWCRFKVREVLSDYSYMAIYYISRLRDPFAPHISHAGCTSDRCVGNTVDMANYTTRHVEPSCACPHSSVPEEKIRSVIDAGGIPIVRVKVSRGGDVHLEVSAADSGARYIAISHVWSDGLGNPQANSLPQCQLAYLARSIKRLMPPMPDFTRGLVGIPPLNMAIDAKNMAITWSSTEWFWLDTLCIPVGADARSITLKSKAINQMAAIYAGAHQVLVLDSVMQAFTLSALAWLGRCWTYQEGALAWSLQVQCGDCSFVPDRLRWSSSSNETWWFRAIHALPFGIKRGVDAVSQILGPFINMNRPTPGPLIKDLLLEHIYYEVSEAVRREMCHEKWEPSFYVSDDTMQDFVLCWNSLARRTTTMVGDIHVILANLLRLNAFSILAMTSREERMRAVLWSLPEIPLSLFFNRSKERVRPAEQHGNRWMPLWPDRHTLKVSPTLQIGDDTLVLGSDHGKNNNLETRLVVLDELYLTRGNSTELIISDTSDLPQQYYRVVLHRQPDDLFSSDGFKTTAFILEPGEPREVPDPLSEIQAACLHISNTERVPQLDTAQDPQQSAVPNAELTLTATFDCPCTVWALGPSVPLACTNLPRYEAKSIAHYTLAIQHDVPSTQQPLPQRPQLTPFTGIGTGLSLLCGPFNYLLCAMNALTVYQHVTERDTPPPAVRTASYLTIVAHAYTFLNLPVLATIPMLVAAFNLNVVPFTIGLVYVGLKAALLRPLTAMDKFALVAFTRWYLNVRIYRAWLETYDPGWAPAMTGLWLRVMQRLTMRLDNWFEYR</sequence>
<evidence type="ECO:0000313" key="3">
    <source>
        <dbReference type="Proteomes" id="UP001303115"/>
    </source>
</evidence>
<protein>
    <recommendedName>
        <fullName evidence="4">Heterokaryon incompatibility domain-containing protein</fullName>
    </recommendedName>
</protein>
<comment type="caution">
    <text evidence="2">The sequence shown here is derived from an EMBL/GenBank/DDBJ whole genome shotgun (WGS) entry which is preliminary data.</text>
</comment>
<keyword evidence="1" id="KW-1133">Transmembrane helix</keyword>
<gene>
    <name evidence="2" type="ORF">C8A01DRAFT_51599</name>
</gene>
<dbReference type="AlphaFoldDB" id="A0AAN6P3U6"/>
<keyword evidence="1" id="KW-0472">Membrane</keyword>